<dbReference type="GO" id="GO:0016740">
    <property type="term" value="F:transferase activity"/>
    <property type="evidence" value="ECO:0007669"/>
    <property type="project" value="UniProtKB-KW"/>
</dbReference>
<reference evidence="3 4" key="1">
    <citation type="submission" date="2020-08" db="EMBL/GenBank/DDBJ databases">
        <title>Genomic Encyclopedia of Archaeal and Bacterial Type Strains, Phase II (KMG-II): from individual species to whole genera.</title>
        <authorList>
            <person name="Goeker M."/>
        </authorList>
    </citation>
    <scope>NUCLEOTIDE SEQUENCE [LARGE SCALE GENOMIC DNA]</scope>
    <source>
        <strain evidence="3 4">DSM 23288</strain>
    </source>
</reference>
<dbReference type="Pfam" id="PF00132">
    <property type="entry name" value="Hexapep"/>
    <property type="match status" value="1"/>
</dbReference>
<evidence type="ECO:0000256" key="2">
    <source>
        <dbReference type="ARBA" id="ARBA00022737"/>
    </source>
</evidence>
<dbReference type="Gene3D" id="2.160.10.10">
    <property type="entry name" value="Hexapeptide repeat proteins"/>
    <property type="match status" value="1"/>
</dbReference>
<dbReference type="InterPro" id="IPR011004">
    <property type="entry name" value="Trimer_LpxA-like_sf"/>
</dbReference>
<dbReference type="CDD" id="cd04647">
    <property type="entry name" value="LbH_MAT_like"/>
    <property type="match status" value="1"/>
</dbReference>
<dbReference type="InterPro" id="IPR051159">
    <property type="entry name" value="Hexapeptide_acetyltransf"/>
</dbReference>
<evidence type="ECO:0000256" key="1">
    <source>
        <dbReference type="ARBA" id="ARBA00022679"/>
    </source>
</evidence>
<dbReference type="PANTHER" id="PTHR23416">
    <property type="entry name" value="SIALIC ACID SYNTHASE-RELATED"/>
    <property type="match status" value="1"/>
</dbReference>
<sequence length="226" mass="25265">MEPVMAPTDVDVPVFELRGEPPPLSGGPRALLRFVRRNGMLNHRYAVLFLRLAWLKLRWRGRLQTDGIAFVCPGVRFEIGRDAKVVLGRWSWLGHGTKVRAHEGEVRIGAKSVLGQECTISSYQHVSIGRECIIADRVMLIDFDHGVVEVERPIRLQGIYKRDVRVGNNVWIGYGAALLRGVTVGDNAIVGTSSVVTRDVADDAVVVGAPAREIRRREAPRRMRWA</sequence>
<dbReference type="Pfam" id="PF14602">
    <property type="entry name" value="Hexapep_2"/>
    <property type="match status" value="1"/>
</dbReference>
<accession>A0A840IHY2</accession>
<dbReference type="PROSITE" id="PS00101">
    <property type="entry name" value="HEXAPEP_TRANSFERASES"/>
    <property type="match status" value="1"/>
</dbReference>
<name>A0A840IHY2_9ACTN</name>
<dbReference type="EMBL" id="JACHNU010000007">
    <property type="protein sequence ID" value="MBB4664386.1"/>
    <property type="molecule type" value="Genomic_DNA"/>
</dbReference>
<dbReference type="PANTHER" id="PTHR23416:SF78">
    <property type="entry name" value="LIPOPOLYSACCHARIDE BIOSYNTHESIS O-ACETYL TRANSFERASE WBBJ-RELATED"/>
    <property type="match status" value="1"/>
</dbReference>
<protein>
    <submittedName>
        <fullName evidence="3">Acetyltransferase-like isoleucine patch superfamily enzyme</fullName>
    </submittedName>
</protein>
<evidence type="ECO:0000313" key="4">
    <source>
        <dbReference type="Proteomes" id="UP000585272"/>
    </source>
</evidence>
<comment type="caution">
    <text evidence="3">The sequence shown here is derived from an EMBL/GenBank/DDBJ whole genome shotgun (WGS) entry which is preliminary data.</text>
</comment>
<organism evidence="3 4">
    <name type="scientific">Conexibacter arvalis</name>
    <dbReference type="NCBI Taxonomy" id="912552"/>
    <lineage>
        <taxon>Bacteria</taxon>
        <taxon>Bacillati</taxon>
        <taxon>Actinomycetota</taxon>
        <taxon>Thermoleophilia</taxon>
        <taxon>Solirubrobacterales</taxon>
        <taxon>Conexibacteraceae</taxon>
        <taxon>Conexibacter</taxon>
    </lineage>
</organism>
<evidence type="ECO:0000313" key="3">
    <source>
        <dbReference type="EMBL" id="MBB4664386.1"/>
    </source>
</evidence>
<keyword evidence="2" id="KW-0677">Repeat</keyword>
<dbReference type="InterPro" id="IPR001451">
    <property type="entry name" value="Hexapep"/>
</dbReference>
<dbReference type="AlphaFoldDB" id="A0A840IHY2"/>
<proteinExistence type="predicted"/>
<dbReference type="SUPFAM" id="SSF51161">
    <property type="entry name" value="Trimeric LpxA-like enzymes"/>
    <property type="match status" value="1"/>
</dbReference>
<gene>
    <name evidence="3" type="ORF">BDZ31_003997</name>
</gene>
<keyword evidence="4" id="KW-1185">Reference proteome</keyword>
<dbReference type="Proteomes" id="UP000585272">
    <property type="component" value="Unassembled WGS sequence"/>
</dbReference>
<dbReference type="InterPro" id="IPR018357">
    <property type="entry name" value="Hexapep_transf_CS"/>
</dbReference>
<dbReference type="RefSeq" id="WP_246345600.1">
    <property type="nucleotide sequence ID" value="NZ_JACHNU010000007.1"/>
</dbReference>
<keyword evidence="1 3" id="KW-0808">Transferase</keyword>